<feature type="domain" description="Amidohydrolase-related" evidence="2">
    <location>
        <begin position="150"/>
        <end position="335"/>
    </location>
</feature>
<dbReference type="InterPro" id="IPR032466">
    <property type="entry name" value="Metal_Hydrolase"/>
</dbReference>
<sequence length="371" mass="42116">MKILLKANWIVTPETEAIKEGYVVVKNGKIDGYYKKKPEGNFHKVITLKGILYPPFVNAHTHLELSNLDFNPDRFPSFFDWLLWIIGKRQSFSVSDIEKAVIKGLKESESYGVGYVGDISSFGISRKFIKRGITFLEIIGKDTDVSSLPPPLSIHAVYSVSFKLIEKIARDAKERGYKFQIHLGETQEESFFVRCKENKFESLVYPFLGRKRYEYICSENLVSYLKRAGALGENLIAVHCTNLSKKELDSLMEADCGIVLCPRSNIHLKTGFPDVQHLLEYEKVGIGTDGLSTNLSLSVISEIRTIYYRLEGAIPIRKLLRMATYGGAKALGIKEYSQKASFTLCEVEEEIKDPFTILLKDSLSFKFLDFK</sequence>
<dbReference type="HOGENOM" id="CLU_012358_2_5_0"/>
<accession>F0S124</accession>
<dbReference type="eggNOG" id="COG0402">
    <property type="taxonomic scope" value="Bacteria"/>
</dbReference>
<dbReference type="Proteomes" id="UP000007102">
    <property type="component" value="Chromosome"/>
</dbReference>
<evidence type="ECO:0000256" key="1">
    <source>
        <dbReference type="ARBA" id="ARBA00022801"/>
    </source>
</evidence>
<evidence type="ECO:0000313" key="3">
    <source>
        <dbReference type="EMBL" id="ADY73902.1"/>
    </source>
</evidence>
<dbReference type="RefSeq" id="WP_013638853.1">
    <property type="nucleotide sequence ID" value="NC_015185.1"/>
</dbReference>
<dbReference type="AlphaFoldDB" id="F0S124"/>
<reference evidence="4" key="2">
    <citation type="submission" date="2011-02" db="EMBL/GenBank/DDBJ databases">
        <title>The complete genome of Desulfurobacterium thermolithotrophum DSM 11699.</title>
        <authorList>
            <consortium name="US DOE Joint Genome Institute (JGI-PGF)"/>
            <person name="Lucas S."/>
            <person name="Copeland A."/>
            <person name="Lapidus A."/>
            <person name="Bruce D."/>
            <person name="Goodwin L."/>
            <person name="Pitluck S."/>
            <person name="Kyrpides N."/>
            <person name="Mavromatis K."/>
            <person name="Pagani I."/>
            <person name="Ivanova N."/>
            <person name="Mikhailova N."/>
            <person name="Daligault H."/>
            <person name="Detter J.C."/>
            <person name="Tapia R."/>
            <person name="Han C."/>
            <person name="Land M."/>
            <person name="Hauser L."/>
            <person name="Markowitz V."/>
            <person name="Cheng J.-F."/>
            <person name="Hugenholtz P."/>
            <person name="Woyke T."/>
            <person name="Wu D."/>
            <person name="Spring S."/>
            <person name="Brambilla E."/>
            <person name="Klenk H.-P."/>
            <person name="Eisen J.A."/>
        </authorList>
    </citation>
    <scope>NUCLEOTIDE SEQUENCE [LARGE SCALE GENOMIC DNA]</scope>
    <source>
        <strain evidence="4">DSM 11699 / BSA</strain>
    </source>
</reference>
<dbReference type="PANTHER" id="PTHR43794">
    <property type="entry name" value="AMINOHYDROLASE SSNA-RELATED"/>
    <property type="match status" value="1"/>
</dbReference>
<organism evidence="3 4">
    <name type="scientific">Desulfurobacterium thermolithotrophum (strain DSM 11699 / BSA)</name>
    <dbReference type="NCBI Taxonomy" id="868864"/>
    <lineage>
        <taxon>Bacteria</taxon>
        <taxon>Pseudomonadati</taxon>
        <taxon>Aquificota</taxon>
        <taxon>Aquificia</taxon>
        <taxon>Desulfurobacteriales</taxon>
        <taxon>Desulfurobacteriaceae</taxon>
        <taxon>Desulfurobacterium</taxon>
    </lineage>
</organism>
<dbReference type="KEGG" id="dte:Dester_1267"/>
<dbReference type="EC" id="3.5.4.28" evidence="3"/>
<reference evidence="3 4" key="1">
    <citation type="journal article" date="2011" name="Stand. Genomic Sci.">
        <title>Complete genome sequence of the thermophilic sulfur-reducer Desulfurobacterium thermolithotrophum type strain (BSA(T)) from a deep-sea hydrothermal vent.</title>
        <authorList>
            <person name="Goker M."/>
            <person name="Daligault H."/>
            <person name="Mwirichia R."/>
            <person name="Lapidus A."/>
            <person name="Lucas S."/>
            <person name="Deshpande S."/>
            <person name="Pagani I."/>
            <person name="Tapia R."/>
            <person name="Cheng J.F."/>
            <person name="Goodwin L."/>
            <person name="Pitluck S."/>
            <person name="Liolios K."/>
            <person name="Ivanova N."/>
            <person name="Mavromatis K."/>
            <person name="Mikhailova N."/>
            <person name="Pati A."/>
            <person name="Chen A."/>
            <person name="Palaniappan K."/>
            <person name="Han C."/>
            <person name="Land M."/>
            <person name="Hauser L."/>
            <person name="Pan C."/>
            <person name="Brambilla E.M."/>
            <person name="Rohde M."/>
            <person name="Spring S."/>
            <person name="Sikorski J."/>
            <person name="Wirth R."/>
            <person name="Detter J.C."/>
            <person name="Woyke T."/>
            <person name="Bristow J."/>
            <person name="Eisen J.A."/>
            <person name="Markowitz V."/>
            <person name="Hugenholtz P."/>
            <person name="Kyrpides N.C."/>
            <person name="Klenk H.P."/>
        </authorList>
    </citation>
    <scope>NUCLEOTIDE SEQUENCE [LARGE SCALE GENOMIC DNA]</scope>
    <source>
        <strain evidence="4">DSM 11699 / BSA</strain>
    </source>
</reference>
<dbReference type="Gene3D" id="2.30.40.10">
    <property type="entry name" value="Urease, subunit C, domain 1"/>
    <property type="match status" value="1"/>
</dbReference>
<keyword evidence="4" id="KW-1185">Reference proteome</keyword>
<dbReference type="PANTHER" id="PTHR43794:SF11">
    <property type="entry name" value="AMIDOHYDROLASE-RELATED DOMAIN-CONTAINING PROTEIN"/>
    <property type="match status" value="1"/>
</dbReference>
<dbReference type="Gene3D" id="3.20.20.140">
    <property type="entry name" value="Metal-dependent hydrolases"/>
    <property type="match status" value="1"/>
</dbReference>
<name>F0S124_DESTD</name>
<gene>
    <name evidence="3" type="ordered locus">Dester_1267</name>
</gene>
<dbReference type="STRING" id="868864.Dester_1267"/>
<proteinExistence type="predicted"/>
<protein>
    <submittedName>
        <fullName evidence="3">S-adenosylhomocysteine deaminase</fullName>
        <ecNumber evidence="3">3.5.4.28</ecNumber>
    </submittedName>
</protein>
<evidence type="ECO:0000259" key="2">
    <source>
        <dbReference type="Pfam" id="PF01979"/>
    </source>
</evidence>
<dbReference type="InterPro" id="IPR050287">
    <property type="entry name" value="MTA/SAH_deaminase"/>
</dbReference>
<dbReference type="InterPro" id="IPR006680">
    <property type="entry name" value="Amidohydro-rel"/>
</dbReference>
<keyword evidence="1 3" id="KW-0378">Hydrolase</keyword>
<dbReference type="SUPFAM" id="SSF51338">
    <property type="entry name" value="Composite domain of metallo-dependent hydrolases"/>
    <property type="match status" value="1"/>
</dbReference>
<dbReference type="EMBL" id="CP002543">
    <property type="protein sequence ID" value="ADY73902.1"/>
    <property type="molecule type" value="Genomic_DNA"/>
</dbReference>
<dbReference type="Pfam" id="PF01979">
    <property type="entry name" value="Amidohydro_1"/>
    <property type="match status" value="1"/>
</dbReference>
<dbReference type="GO" id="GO:0050270">
    <property type="term" value="F:S-adenosylhomocysteine deaminase activity"/>
    <property type="evidence" value="ECO:0007669"/>
    <property type="project" value="UniProtKB-EC"/>
</dbReference>
<dbReference type="InParanoid" id="F0S124"/>
<evidence type="ECO:0000313" key="4">
    <source>
        <dbReference type="Proteomes" id="UP000007102"/>
    </source>
</evidence>
<dbReference type="SUPFAM" id="SSF51556">
    <property type="entry name" value="Metallo-dependent hydrolases"/>
    <property type="match status" value="1"/>
</dbReference>
<dbReference type="InterPro" id="IPR011059">
    <property type="entry name" value="Metal-dep_hydrolase_composite"/>
</dbReference>